<dbReference type="InterPro" id="IPR036291">
    <property type="entry name" value="NAD(P)-bd_dom_sf"/>
</dbReference>
<dbReference type="STRING" id="123320.SAMN06309945_1404"/>
<dbReference type="InterPro" id="IPR013549">
    <property type="entry name" value="DUF1731"/>
</dbReference>
<evidence type="ECO:0008006" key="5">
    <source>
        <dbReference type="Google" id="ProtNLM"/>
    </source>
</evidence>
<dbReference type="EMBL" id="FUZP01000001">
    <property type="protein sequence ID" value="SKC48800.1"/>
    <property type="molecule type" value="Genomic_DNA"/>
</dbReference>
<dbReference type="AlphaFoldDB" id="A0A1T5JBI2"/>
<dbReference type="RefSeq" id="WP_079727443.1">
    <property type="nucleotide sequence ID" value="NZ_FUZP01000001.1"/>
</dbReference>
<accession>A0A1T5JBI2</accession>
<protein>
    <recommendedName>
        <fullName evidence="5">DUF1731 domain-containing protein</fullName>
    </recommendedName>
</protein>
<dbReference type="SUPFAM" id="SSF51735">
    <property type="entry name" value="NAD(P)-binding Rossmann-fold domains"/>
    <property type="match status" value="1"/>
</dbReference>
<dbReference type="InterPro" id="IPR001509">
    <property type="entry name" value="Epimerase_deHydtase"/>
</dbReference>
<dbReference type="Pfam" id="PF01370">
    <property type="entry name" value="Epimerase"/>
    <property type="match status" value="1"/>
</dbReference>
<dbReference type="Pfam" id="PF08338">
    <property type="entry name" value="DUF1731"/>
    <property type="match status" value="1"/>
</dbReference>
<evidence type="ECO:0000259" key="1">
    <source>
        <dbReference type="Pfam" id="PF01370"/>
    </source>
</evidence>
<evidence type="ECO:0000313" key="4">
    <source>
        <dbReference type="Proteomes" id="UP000190857"/>
    </source>
</evidence>
<feature type="domain" description="DUF1731" evidence="2">
    <location>
        <begin position="283"/>
        <end position="316"/>
    </location>
</feature>
<evidence type="ECO:0000259" key="2">
    <source>
        <dbReference type="Pfam" id="PF08338"/>
    </source>
</evidence>
<name>A0A1T5JBI2_9MICO</name>
<proteinExistence type="predicted"/>
<evidence type="ECO:0000313" key="3">
    <source>
        <dbReference type="EMBL" id="SKC48800.1"/>
    </source>
</evidence>
<keyword evidence="4" id="KW-1185">Reference proteome</keyword>
<dbReference type="PANTHER" id="PTHR11092:SF0">
    <property type="entry name" value="EPIMERASE FAMILY PROTEIN SDR39U1"/>
    <property type="match status" value="1"/>
</dbReference>
<organism evidence="3 4">
    <name type="scientific">Okibacterium fritillariae</name>
    <dbReference type="NCBI Taxonomy" id="123320"/>
    <lineage>
        <taxon>Bacteria</taxon>
        <taxon>Bacillati</taxon>
        <taxon>Actinomycetota</taxon>
        <taxon>Actinomycetes</taxon>
        <taxon>Micrococcales</taxon>
        <taxon>Microbacteriaceae</taxon>
        <taxon>Okibacterium</taxon>
    </lineage>
</organism>
<sequence length="320" mass="35333">MATPLRIVVAGASGFIGRYLVDSFRTDGFQVTTIGRTDADATWGDAAAIASLVDGTDVVLNLAGRSVNARYGAARRAEILHSRLNTTRQLHAAIERAEKPPRVWLNASTATIYRHAFDRPQTESTGELGEGFSVDVARAWEGAFFEGDLPGTRRVALRMAIVLGHGSALVPLIALARAGFGGPQYDGRWFGTPGRRASGVYHERRATHGRQMFSWVHVRDVERSIRFLIEHDELDGPVNVVSPHPVDNRTLMRIIRRAVKMPLGLPLFRWMTELGASAIRTESELLLKSRWVLPERLTEAGYVFEQPDLDAAVRDIVGTD</sequence>
<reference evidence="3 4" key="1">
    <citation type="submission" date="2017-02" db="EMBL/GenBank/DDBJ databases">
        <authorList>
            <person name="Peterson S.W."/>
        </authorList>
    </citation>
    <scope>NUCLEOTIDE SEQUENCE [LARGE SCALE GENOMIC DNA]</scope>
    <source>
        <strain evidence="3 4">VKM Ac-2059</strain>
    </source>
</reference>
<dbReference type="Proteomes" id="UP000190857">
    <property type="component" value="Unassembled WGS sequence"/>
</dbReference>
<feature type="domain" description="NAD-dependent epimerase/dehydratase" evidence="1">
    <location>
        <begin position="7"/>
        <end position="125"/>
    </location>
</feature>
<gene>
    <name evidence="3" type="ORF">SAMN06309945_1404</name>
</gene>
<dbReference type="Gene3D" id="3.40.50.720">
    <property type="entry name" value="NAD(P)-binding Rossmann-like Domain"/>
    <property type="match status" value="1"/>
</dbReference>
<dbReference type="PANTHER" id="PTHR11092">
    <property type="entry name" value="SUGAR NUCLEOTIDE EPIMERASE RELATED"/>
    <property type="match status" value="1"/>
</dbReference>
<dbReference type="OrthoDB" id="9801773at2"/>